<proteinExistence type="predicted"/>
<protein>
    <submittedName>
        <fullName evidence="2 4">Uncharacterized protein</fullName>
    </submittedName>
</protein>
<feature type="compositionally biased region" description="Basic residues" evidence="1">
    <location>
        <begin position="90"/>
        <end position="101"/>
    </location>
</feature>
<evidence type="ECO:0000256" key="1">
    <source>
        <dbReference type="SAM" id="MobiDB-lite"/>
    </source>
</evidence>
<keyword evidence="3" id="KW-1185">Reference proteome</keyword>
<name>A0A183AU15_9TREM</name>
<evidence type="ECO:0000313" key="4">
    <source>
        <dbReference type="WBParaSite" id="ECPE_0001048201-mRNA-1"/>
    </source>
</evidence>
<reference evidence="2 3" key="2">
    <citation type="submission" date="2018-11" db="EMBL/GenBank/DDBJ databases">
        <authorList>
            <consortium name="Pathogen Informatics"/>
        </authorList>
    </citation>
    <scope>NUCLEOTIDE SEQUENCE [LARGE SCALE GENOMIC DNA]</scope>
    <source>
        <strain evidence="2 3">Egypt</strain>
    </source>
</reference>
<dbReference type="EMBL" id="UZAN01049090">
    <property type="protein sequence ID" value="VDP87065.1"/>
    <property type="molecule type" value="Genomic_DNA"/>
</dbReference>
<dbReference type="AlphaFoldDB" id="A0A183AU15"/>
<sequence>MFSTSFYSHQFFTLFFFPADTLIKLDLYTPQNSPSNTQPAPITITSCNAVVKSEPNSESLSTNGSTTDPTEAQTFDPDEVVILRNETGKRGKVSRKRKHTSKNNSKQLADDAAQSDEEVDPAHAGTSSASSNTDSIPPTPDLASPSSAKRCQRVQSGASPAPTHSPSPIKSSPRTGRGRGRRGKVTNFLPIYFLCSFNT</sequence>
<dbReference type="Proteomes" id="UP000272942">
    <property type="component" value="Unassembled WGS sequence"/>
</dbReference>
<organism evidence="4">
    <name type="scientific">Echinostoma caproni</name>
    <dbReference type="NCBI Taxonomy" id="27848"/>
    <lineage>
        <taxon>Eukaryota</taxon>
        <taxon>Metazoa</taxon>
        <taxon>Spiralia</taxon>
        <taxon>Lophotrochozoa</taxon>
        <taxon>Platyhelminthes</taxon>
        <taxon>Trematoda</taxon>
        <taxon>Digenea</taxon>
        <taxon>Plagiorchiida</taxon>
        <taxon>Echinostomata</taxon>
        <taxon>Echinostomatoidea</taxon>
        <taxon>Echinostomatidae</taxon>
        <taxon>Echinostoma</taxon>
    </lineage>
</organism>
<accession>A0A183AU15</accession>
<feature type="compositionally biased region" description="Polar residues" evidence="1">
    <location>
        <begin position="53"/>
        <end position="73"/>
    </location>
</feature>
<gene>
    <name evidence="2" type="ORF">ECPE_LOCUS10450</name>
</gene>
<dbReference type="WBParaSite" id="ECPE_0001048201-mRNA-1">
    <property type="protein sequence ID" value="ECPE_0001048201-mRNA-1"/>
    <property type="gene ID" value="ECPE_0001048201"/>
</dbReference>
<feature type="region of interest" description="Disordered" evidence="1">
    <location>
        <begin position="53"/>
        <end position="183"/>
    </location>
</feature>
<reference evidence="4" key="1">
    <citation type="submission" date="2016-06" db="UniProtKB">
        <authorList>
            <consortium name="WormBaseParasite"/>
        </authorList>
    </citation>
    <scope>IDENTIFICATION</scope>
</reference>
<feature type="compositionally biased region" description="Polar residues" evidence="1">
    <location>
        <begin position="125"/>
        <end position="136"/>
    </location>
</feature>
<evidence type="ECO:0000313" key="2">
    <source>
        <dbReference type="EMBL" id="VDP87065.1"/>
    </source>
</evidence>
<feature type="compositionally biased region" description="Polar residues" evidence="1">
    <location>
        <begin position="144"/>
        <end position="174"/>
    </location>
</feature>
<evidence type="ECO:0000313" key="3">
    <source>
        <dbReference type="Proteomes" id="UP000272942"/>
    </source>
</evidence>